<comment type="catalytic activity">
    <reaction evidence="3 4">
        <text>[thioredoxin]-disulfide + L-methionine + H2O = L-methionine (S)-S-oxide + [thioredoxin]-dithiol</text>
        <dbReference type="Rhea" id="RHEA:19993"/>
        <dbReference type="Rhea" id="RHEA-COMP:10698"/>
        <dbReference type="Rhea" id="RHEA-COMP:10700"/>
        <dbReference type="ChEBI" id="CHEBI:15377"/>
        <dbReference type="ChEBI" id="CHEBI:29950"/>
        <dbReference type="ChEBI" id="CHEBI:50058"/>
        <dbReference type="ChEBI" id="CHEBI:57844"/>
        <dbReference type="ChEBI" id="CHEBI:58772"/>
        <dbReference type="EC" id="1.8.4.11"/>
    </reaction>
</comment>
<comment type="similarity">
    <text evidence="4">Belongs to the MsrA Met sulfoxide reductase family.</text>
</comment>
<dbReference type="SUPFAM" id="SSF55068">
    <property type="entry name" value="Peptide methionine sulfoxide reductase"/>
    <property type="match status" value="1"/>
</dbReference>
<reference evidence="6" key="1">
    <citation type="submission" date="2021-09" db="EMBL/GenBank/DDBJ databases">
        <title>Fulvivirga sp. isolated from coastal sediment.</title>
        <authorList>
            <person name="Yu H."/>
        </authorList>
    </citation>
    <scope>NUCLEOTIDE SEQUENCE</scope>
    <source>
        <strain evidence="6">1062</strain>
    </source>
</reference>
<dbReference type="PANTHER" id="PTHR43774">
    <property type="entry name" value="PEPTIDE METHIONINE SULFOXIDE REDUCTASE"/>
    <property type="match status" value="1"/>
</dbReference>
<dbReference type="Gene3D" id="3.30.1060.10">
    <property type="entry name" value="Peptide methionine sulphoxide reductase MsrA"/>
    <property type="match status" value="1"/>
</dbReference>
<feature type="domain" description="Peptide methionine sulphoxide reductase MsrA" evidence="5">
    <location>
        <begin position="9"/>
        <end position="160"/>
    </location>
</feature>
<dbReference type="InterPro" id="IPR002569">
    <property type="entry name" value="Met_Sox_Rdtase_MsrA_dom"/>
</dbReference>
<evidence type="ECO:0000313" key="7">
    <source>
        <dbReference type="Proteomes" id="UP001139409"/>
    </source>
</evidence>
<accession>A0A9X1L2X9</accession>
<comment type="caution">
    <text evidence="6">The sequence shown here is derived from an EMBL/GenBank/DDBJ whole genome shotgun (WGS) entry which is preliminary data.</text>
</comment>
<comment type="function">
    <text evidence="4">Has an important function as a repair enzyme for proteins that have been inactivated by oxidation. Catalyzes the reversible oxidation-reduction of methionine sulfoxide in proteins to methionine.</text>
</comment>
<evidence type="ECO:0000256" key="1">
    <source>
        <dbReference type="ARBA" id="ARBA00023002"/>
    </source>
</evidence>
<evidence type="ECO:0000259" key="5">
    <source>
        <dbReference type="Pfam" id="PF01625"/>
    </source>
</evidence>
<name>A0A9X1L2X9_9BACT</name>
<organism evidence="6 7">
    <name type="scientific">Fulvivirga sedimenti</name>
    <dbReference type="NCBI Taxonomy" id="2879465"/>
    <lineage>
        <taxon>Bacteria</taxon>
        <taxon>Pseudomonadati</taxon>
        <taxon>Bacteroidota</taxon>
        <taxon>Cytophagia</taxon>
        <taxon>Cytophagales</taxon>
        <taxon>Fulvivirgaceae</taxon>
        <taxon>Fulvivirga</taxon>
    </lineage>
</organism>
<keyword evidence="7" id="KW-1185">Reference proteome</keyword>
<dbReference type="EMBL" id="JAIXNE010000006">
    <property type="protein sequence ID" value="MCA6078646.1"/>
    <property type="molecule type" value="Genomic_DNA"/>
</dbReference>
<sequence length="180" mass="20304">MNKMEIEETTLGGGCFWCIEAALQLLDGVSSVKPGYAGGKIKNPTYREVCSGLTGHAEVVQITFNPDIISFEKILEVFFSVHDPTTPNRQGADVGSQYRSIILAHNDHQLKSSKEIIQKLDEEKIFDNPIVTQVEMLKIFYPAEAYHVDYYKNNPSQPYCSFVVKPKVDKVKRVFSTLLK</sequence>
<dbReference type="Pfam" id="PF01625">
    <property type="entry name" value="PMSR"/>
    <property type="match status" value="1"/>
</dbReference>
<proteinExistence type="inferred from homology"/>
<feature type="active site" evidence="4">
    <location>
        <position position="15"/>
    </location>
</feature>
<keyword evidence="1 4" id="KW-0560">Oxidoreductase</keyword>
<dbReference type="NCBIfam" id="TIGR00401">
    <property type="entry name" value="msrA"/>
    <property type="match status" value="1"/>
</dbReference>
<dbReference type="Proteomes" id="UP001139409">
    <property type="component" value="Unassembled WGS sequence"/>
</dbReference>
<comment type="catalytic activity">
    <reaction evidence="2 4">
        <text>L-methionyl-[protein] + [thioredoxin]-disulfide + H2O = L-methionyl-(S)-S-oxide-[protein] + [thioredoxin]-dithiol</text>
        <dbReference type="Rhea" id="RHEA:14217"/>
        <dbReference type="Rhea" id="RHEA-COMP:10698"/>
        <dbReference type="Rhea" id="RHEA-COMP:10700"/>
        <dbReference type="Rhea" id="RHEA-COMP:12313"/>
        <dbReference type="Rhea" id="RHEA-COMP:12315"/>
        <dbReference type="ChEBI" id="CHEBI:15377"/>
        <dbReference type="ChEBI" id="CHEBI:16044"/>
        <dbReference type="ChEBI" id="CHEBI:29950"/>
        <dbReference type="ChEBI" id="CHEBI:44120"/>
        <dbReference type="ChEBI" id="CHEBI:50058"/>
        <dbReference type="EC" id="1.8.4.11"/>
    </reaction>
</comment>
<dbReference type="PANTHER" id="PTHR43774:SF1">
    <property type="entry name" value="PEPTIDE METHIONINE SULFOXIDE REDUCTASE MSRA 2"/>
    <property type="match status" value="1"/>
</dbReference>
<protein>
    <recommendedName>
        <fullName evidence="4">Peptide methionine sulfoxide reductase MsrA</fullName>
        <shortName evidence="4">Protein-methionine-S-oxide reductase</shortName>
        <ecNumber evidence="4">1.8.4.11</ecNumber>
    </recommendedName>
    <alternativeName>
        <fullName evidence="4">Peptide-methionine (S)-S-oxide reductase</fullName>
        <shortName evidence="4">Peptide Met(O) reductase</shortName>
    </alternativeName>
</protein>
<gene>
    <name evidence="4 6" type="primary">msrA</name>
    <name evidence="6" type="ORF">LDX50_27480</name>
</gene>
<evidence type="ECO:0000313" key="6">
    <source>
        <dbReference type="EMBL" id="MCA6078646.1"/>
    </source>
</evidence>
<dbReference type="HAMAP" id="MF_01401">
    <property type="entry name" value="MsrA"/>
    <property type="match status" value="1"/>
</dbReference>
<evidence type="ECO:0000256" key="2">
    <source>
        <dbReference type="ARBA" id="ARBA00047806"/>
    </source>
</evidence>
<evidence type="ECO:0000256" key="4">
    <source>
        <dbReference type="HAMAP-Rule" id="MF_01401"/>
    </source>
</evidence>
<evidence type="ECO:0000256" key="3">
    <source>
        <dbReference type="ARBA" id="ARBA00048782"/>
    </source>
</evidence>
<dbReference type="GO" id="GO:0008113">
    <property type="term" value="F:peptide-methionine (S)-S-oxide reductase activity"/>
    <property type="evidence" value="ECO:0007669"/>
    <property type="project" value="UniProtKB-UniRule"/>
</dbReference>
<dbReference type="EC" id="1.8.4.11" evidence="4"/>
<dbReference type="AlphaFoldDB" id="A0A9X1L2X9"/>
<dbReference type="InterPro" id="IPR036509">
    <property type="entry name" value="Met_Sox_Rdtase_MsrA_sf"/>
</dbReference>